<name>A0A152AA94_TIELA</name>
<dbReference type="OrthoDB" id="18731at2759"/>
<dbReference type="InterPro" id="IPR012296">
    <property type="entry name" value="Nuclease_put_TT1808"/>
</dbReference>
<organism evidence="2 3">
    <name type="scientific">Tieghemostelium lacteum</name>
    <name type="common">Slime mold</name>
    <name type="synonym">Dictyostelium lacteum</name>
    <dbReference type="NCBI Taxonomy" id="361077"/>
    <lineage>
        <taxon>Eukaryota</taxon>
        <taxon>Amoebozoa</taxon>
        <taxon>Evosea</taxon>
        <taxon>Eumycetozoa</taxon>
        <taxon>Dictyostelia</taxon>
        <taxon>Dictyosteliales</taxon>
        <taxon>Raperosteliaceae</taxon>
        <taxon>Tieghemostelium</taxon>
    </lineage>
</organism>
<dbReference type="InParanoid" id="A0A152AA94"/>
<comment type="caution">
    <text evidence="2">The sequence shown here is derived from an EMBL/GenBank/DDBJ whole genome shotgun (WGS) entry which is preliminary data.</text>
</comment>
<dbReference type="Gene3D" id="3.90.1570.10">
    <property type="entry name" value="tt1808, chain A"/>
    <property type="match status" value="1"/>
</dbReference>
<dbReference type="FunCoup" id="A0A152AA94">
    <property type="interactions" value="1"/>
</dbReference>
<accession>A0A152AA94</accession>
<dbReference type="GO" id="GO:0006281">
    <property type="term" value="P:DNA repair"/>
    <property type="evidence" value="ECO:0007669"/>
    <property type="project" value="UniProtKB-ARBA"/>
</dbReference>
<dbReference type="AlphaFoldDB" id="A0A152AA94"/>
<reference evidence="2 3" key="1">
    <citation type="submission" date="2015-12" db="EMBL/GenBank/DDBJ databases">
        <title>Dictyostelia acquired genes for synthesis and detection of signals that induce cell-type specialization by lateral gene transfer from prokaryotes.</title>
        <authorList>
            <person name="Gloeckner G."/>
            <person name="Schaap P."/>
        </authorList>
    </citation>
    <scope>NUCLEOTIDE SEQUENCE [LARGE SCALE GENOMIC DNA]</scope>
    <source>
        <strain evidence="2 3">TK</strain>
    </source>
</reference>
<sequence length="353" mass="40822">MDTNNNINNDNHLENPDYISIVLPWDISIDQYNKFVDINQLPAHKYQQNTVAIPNSTKIDFSPLFQKKCFSFNRLHNNPLHKIEKLNRDTHLIETKGTDFLWVKDFASLPGSQTGDFLRQVGQWNIKNKLGIVFSQKSKYRLFPNINNLVYSPDVSFKTHAIYNLDKLRVKKNNITVHPPQYVLEVASYSQKNKLDIKQEKMVDWITAGVESGILYDGCGGKVYLYCRSNMLINQQHPNVQGQLNGINNEIVQLQQRIFNRQQRLLNTIGLLPDDILDLQTQLNQDQQELVPLQWPQFYYQNMNPVPGHPGVSFRTIPLWLNQNPQYHGPNMIIHCIGVTNGLKLNLSTIPMD</sequence>
<dbReference type="Pfam" id="PF05685">
    <property type="entry name" value="Uma2"/>
    <property type="match status" value="1"/>
</dbReference>
<evidence type="ECO:0000313" key="3">
    <source>
        <dbReference type="Proteomes" id="UP000076078"/>
    </source>
</evidence>
<gene>
    <name evidence="2" type="ORF">DLAC_00546</name>
</gene>
<protein>
    <recommendedName>
        <fullName evidence="1">Putative restriction endonuclease domain-containing protein</fullName>
    </recommendedName>
</protein>
<dbReference type="Proteomes" id="UP000076078">
    <property type="component" value="Unassembled WGS sequence"/>
</dbReference>
<feature type="domain" description="Putative restriction endonuclease" evidence="1">
    <location>
        <begin position="112"/>
        <end position="231"/>
    </location>
</feature>
<dbReference type="EMBL" id="LODT01000001">
    <property type="protein sequence ID" value="KYR03055.1"/>
    <property type="molecule type" value="Genomic_DNA"/>
</dbReference>
<dbReference type="InterPro" id="IPR011335">
    <property type="entry name" value="Restrct_endonuc-II-like"/>
</dbReference>
<keyword evidence="3" id="KW-1185">Reference proteome</keyword>
<proteinExistence type="predicted"/>
<evidence type="ECO:0000259" key="1">
    <source>
        <dbReference type="Pfam" id="PF05685"/>
    </source>
</evidence>
<evidence type="ECO:0000313" key="2">
    <source>
        <dbReference type="EMBL" id="KYR03055.1"/>
    </source>
</evidence>
<dbReference type="SUPFAM" id="SSF52980">
    <property type="entry name" value="Restriction endonuclease-like"/>
    <property type="match status" value="1"/>
</dbReference>
<dbReference type="InterPro" id="IPR008538">
    <property type="entry name" value="Uma2"/>
</dbReference>
<dbReference type="OMA" id="WISAGAQ"/>